<dbReference type="InterPro" id="IPR059106">
    <property type="entry name" value="WHD_MalT"/>
</dbReference>
<keyword evidence="6" id="KW-1185">Reference proteome</keyword>
<dbReference type="EMBL" id="JAUSTY010000012">
    <property type="protein sequence ID" value="MDQ0167018.1"/>
    <property type="molecule type" value="Genomic_DNA"/>
</dbReference>
<dbReference type="Gene3D" id="1.25.40.10">
    <property type="entry name" value="Tetratricopeptide repeat domain"/>
    <property type="match status" value="1"/>
</dbReference>
<dbReference type="SMART" id="SM00421">
    <property type="entry name" value="HTH_LUXR"/>
    <property type="match status" value="1"/>
</dbReference>
<dbReference type="Gene3D" id="1.10.10.10">
    <property type="entry name" value="Winged helix-like DNA-binding domain superfamily/Winged helix DNA-binding domain"/>
    <property type="match status" value="1"/>
</dbReference>
<gene>
    <name evidence="5" type="ORF">J2S11_002935</name>
</gene>
<name>A0ABT9W183_9BACI</name>
<dbReference type="Pfam" id="PF17874">
    <property type="entry name" value="TPR_MalT"/>
    <property type="match status" value="1"/>
</dbReference>
<comment type="caution">
    <text evidence="5">The sequence shown here is derived from an EMBL/GenBank/DDBJ whole genome shotgun (WGS) entry which is preliminary data.</text>
</comment>
<dbReference type="InterPro" id="IPR016032">
    <property type="entry name" value="Sig_transdc_resp-reg_C-effctor"/>
</dbReference>
<reference evidence="5 6" key="1">
    <citation type="submission" date="2023-07" db="EMBL/GenBank/DDBJ databases">
        <title>Genomic Encyclopedia of Type Strains, Phase IV (KMG-IV): sequencing the most valuable type-strain genomes for metagenomic binning, comparative biology and taxonomic classification.</title>
        <authorList>
            <person name="Goeker M."/>
        </authorList>
    </citation>
    <scope>NUCLEOTIDE SEQUENCE [LARGE SCALE GENOMIC DNA]</scope>
    <source>
        <strain evidence="5 6">DSM 12751</strain>
    </source>
</reference>
<evidence type="ECO:0000313" key="6">
    <source>
        <dbReference type="Proteomes" id="UP001235840"/>
    </source>
</evidence>
<dbReference type="PANTHER" id="PTHR44688">
    <property type="entry name" value="DNA-BINDING TRANSCRIPTIONAL ACTIVATOR DEVR_DOSR"/>
    <property type="match status" value="1"/>
</dbReference>
<dbReference type="PROSITE" id="PS50043">
    <property type="entry name" value="HTH_LUXR_2"/>
    <property type="match status" value="1"/>
</dbReference>
<dbReference type="CDD" id="cd06170">
    <property type="entry name" value="LuxR_C_like"/>
    <property type="match status" value="1"/>
</dbReference>
<dbReference type="PRINTS" id="PR00038">
    <property type="entry name" value="HTHLUXR"/>
</dbReference>
<evidence type="ECO:0000259" key="4">
    <source>
        <dbReference type="PROSITE" id="PS50043"/>
    </source>
</evidence>
<dbReference type="SUPFAM" id="SSF48452">
    <property type="entry name" value="TPR-like"/>
    <property type="match status" value="1"/>
</dbReference>
<dbReference type="SUPFAM" id="SSF52540">
    <property type="entry name" value="P-loop containing nucleoside triphosphate hydrolases"/>
    <property type="match status" value="1"/>
</dbReference>
<feature type="domain" description="HTH luxR-type" evidence="4">
    <location>
        <begin position="800"/>
        <end position="865"/>
    </location>
</feature>
<protein>
    <submittedName>
        <fullName evidence="5">LuxR family maltose regulon positive regulatory protein</fullName>
    </submittedName>
</protein>
<keyword evidence="3" id="KW-0804">Transcription</keyword>
<dbReference type="InterPro" id="IPR027417">
    <property type="entry name" value="P-loop_NTPase"/>
</dbReference>
<dbReference type="RefSeq" id="WP_307395694.1">
    <property type="nucleotide sequence ID" value="NZ_BAAADK010000030.1"/>
</dbReference>
<dbReference type="Gene3D" id="3.40.50.300">
    <property type="entry name" value="P-loop containing nucleotide triphosphate hydrolases"/>
    <property type="match status" value="1"/>
</dbReference>
<dbReference type="Proteomes" id="UP001235840">
    <property type="component" value="Unassembled WGS sequence"/>
</dbReference>
<dbReference type="PANTHER" id="PTHR44688:SF16">
    <property type="entry name" value="DNA-BINDING TRANSCRIPTIONAL ACTIVATOR DEVR_DOSR"/>
    <property type="match status" value="1"/>
</dbReference>
<accession>A0ABT9W183</accession>
<dbReference type="InterPro" id="IPR000792">
    <property type="entry name" value="Tscrpt_reg_LuxR_C"/>
</dbReference>
<dbReference type="InterPro" id="IPR041617">
    <property type="entry name" value="TPR_MalT"/>
</dbReference>
<evidence type="ECO:0000256" key="2">
    <source>
        <dbReference type="ARBA" id="ARBA00023125"/>
    </source>
</evidence>
<sequence>MTPHTDMIILKTKLIAPLPKENHVIREDLLSSLSDGLKGRLTCLCAPAGFGKTSLLAQWLVKAELECAWLSLDDRDNDEVRFWRYVSHSLTVTLSESLKDEVMRVAEALSSLSTIAFIDELINILYTIDRKIILVLDDYHNIHQPTIHQHMTYFIDYLPESVHVVISTRTQLPFSTIKWEVKGESYSIGMTDLQFSVSEAEQLYHRAHKTEHLSQQQVEHFTKLTEGWITGLQLILFSIKNHTSLNNMIEDFRSNGHISDYLFHEVVDQLPDDITEFLYKTAILRRFDASICKDITEADNSVHMLDTIKHLNLFLVPLDGQQQWFRYHHLFAKFLQNALKKADAEKWKHYNIVASQLFAQRGLLGEAIEYAIHAHDFTLVQSYLEKHIPVVLQNGEFSTLLHWFKSIPKDVQLKPGLSLVYAFVLVVTGDLEQAEEELTHIEQLHDGQEQTEGWKQIQSGILFVRSNLVFSSGAFTSWLAFSEKLLNKSLPRNPIFYSFNFNQKEPLVRRTALGLKGILSQDTEKVGTLFTHVLEKHGWQDSLISLYVKQALCEGYYEWNRLDQCVELIPILEKAALKHGIAGLLVPIRITRSQIEIVEQRYHQAHALIEETLEEIQKEDLLPWHDLLKAFKGRIYLMEGKAAQAKNEISELNLSSKSRPTFNREYEYMTLIRLLGLQGKEKEALKLLEQLKPQVEREQLVSSMVEVSILQAIFQFQIGSKAAALPFIHEALVVGEQNGYIRSFIDEGLKMKEVLDYYFNEIQQRDFYWKTTHVSEKYIQKLLDLIPADQLISTHQSTTLDPVVEPLTKSELNLLRQLQTGATNKQMAEALALSEGTVKVYLSRLYEKLHVTSRTQALLVAQELKLL</sequence>
<dbReference type="InterPro" id="IPR011990">
    <property type="entry name" value="TPR-like_helical_dom_sf"/>
</dbReference>
<dbReference type="SUPFAM" id="SSF46894">
    <property type="entry name" value="C-terminal effector domain of the bipartite response regulators"/>
    <property type="match status" value="1"/>
</dbReference>
<keyword evidence="1" id="KW-0805">Transcription regulation</keyword>
<evidence type="ECO:0000256" key="3">
    <source>
        <dbReference type="ARBA" id="ARBA00023163"/>
    </source>
</evidence>
<organism evidence="5 6">
    <name type="scientific">Caldalkalibacillus horti</name>
    <dbReference type="NCBI Taxonomy" id="77523"/>
    <lineage>
        <taxon>Bacteria</taxon>
        <taxon>Bacillati</taxon>
        <taxon>Bacillota</taxon>
        <taxon>Bacilli</taxon>
        <taxon>Bacillales</taxon>
        <taxon>Bacillaceae</taxon>
        <taxon>Caldalkalibacillus</taxon>
    </lineage>
</organism>
<evidence type="ECO:0000313" key="5">
    <source>
        <dbReference type="EMBL" id="MDQ0167018.1"/>
    </source>
</evidence>
<proteinExistence type="predicted"/>
<dbReference type="Pfam" id="PF25873">
    <property type="entry name" value="WHD_MalT"/>
    <property type="match status" value="1"/>
</dbReference>
<dbReference type="Pfam" id="PF00196">
    <property type="entry name" value="GerE"/>
    <property type="match status" value="1"/>
</dbReference>
<evidence type="ECO:0000256" key="1">
    <source>
        <dbReference type="ARBA" id="ARBA00023015"/>
    </source>
</evidence>
<dbReference type="InterPro" id="IPR036388">
    <property type="entry name" value="WH-like_DNA-bd_sf"/>
</dbReference>
<keyword evidence="2" id="KW-0238">DNA-binding</keyword>